<dbReference type="AlphaFoldDB" id="F4H3D4"/>
<accession>F4H3D4</accession>
<dbReference type="Proteomes" id="UP000008460">
    <property type="component" value="Chromosome"/>
</dbReference>
<gene>
    <name evidence="1" type="ordered locus">Celf_1220</name>
</gene>
<protein>
    <submittedName>
        <fullName evidence="1">Uncharacterized protein</fullName>
    </submittedName>
</protein>
<organism evidence="1 2">
    <name type="scientific">Cellulomonas fimi (strain ATCC 484 / DSM 20113 / JCM 1341 / CCUG 24087 / LMG 16345 / NBRC 15513 / NCIMB 8980 / NCTC 7547 / NRS-133)</name>
    <dbReference type="NCBI Taxonomy" id="590998"/>
    <lineage>
        <taxon>Bacteria</taxon>
        <taxon>Bacillati</taxon>
        <taxon>Actinomycetota</taxon>
        <taxon>Actinomycetes</taxon>
        <taxon>Micrococcales</taxon>
        <taxon>Cellulomonadaceae</taxon>
        <taxon>Cellulomonas</taxon>
    </lineage>
</organism>
<reference evidence="1 2" key="1">
    <citation type="submission" date="2011-04" db="EMBL/GenBank/DDBJ databases">
        <title>Complete sequence of Cellulomonas fimi ATCC 484.</title>
        <authorList>
            <consortium name="US DOE Joint Genome Institute"/>
            <person name="Lucas S."/>
            <person name="Han J."/>
            <person name="Lapidus A."/>
            <person name="Cheng J.-F."/>
            <person name="Goodwin L."/>
            <person name="Pitluck S."/>
            <person name="Peters L."/>
            <person name="Chertkov O."/>
            <person name="Detter J.C."/>
            <person name="Han C."/>
            <person name="Tapia R."/>
            <person name="Land M."/>
            <person name="Hauser L."/>
            <person name="Kyrpides N."/>
            <person name="Ivanova N."/>
            <person name="Ovchinnikova G."/>
            <person name="Pagani I."/>
            <person name="Mead D."/>
            <person name="Brumm P."/>
            <person name="Woyke T."/>
        </authorList>
    </citation>
    <scope>NUCLEOTIDE SEQUENCE [LARGE SCALE GENOMIC DNA]</scope>
    <source>
        <strain evidence="2">ATCC 484 / DSM 20113 / JCM 1341 / NBRC 15513 / NCIMB 8980 / NCTC 7547</strain>
    </source>
</reference>
<dbReference type="RefSeq" id="WP_013770381.1">
    <property type="nucleotide sequence ID" value="NC_015514.1"/>
</dbReference>
<sequence length="221" mass="23926">MTTVPVSLHALLTEPFAPTPPVAWRRDRWQEWAERMGDGFAVVDGLGDTLDRAEVAAVVDDELARGRTVAAFVAAAAWVHGDAGDAAYRAATVLAGTRRPTRADDRVVGALHDAAEVARHDGPVAAHRTVLARRLHGLAGPALTAWLHFVSARRDPYGPHAAPVLDAPVRRRLATHAGLAVRDDRTLDYTRYVERLATWGRPFGRTPVQVEAAVRALGDLH</sequence>
<dbReference type="Pfam" id="PF21790">
    <property type="entry name" value="OGG"/>
    <property type="match status" value="1"/>
</dbReference>
<dbReference type="KEGG" id="cfi:Celf_1220"/>
<evidence type="ECO:0000313" key="1">
    <source>
        <dbReference type="EMBL" id="AEE45355.1"/>
    </source>
</evidence>
<name>F4H3D4_CELFA</name>
<proteinExistence type="predicted"/>
<keyword evidence="2" id="KW-1185">Reference proteome</keyword>
<evidence type="ECO:0000313" key="2">
    <source>
        <dbReference type="Proteomes" id="UP000008460"/>
    </source>
</evidence>
<dbReference type="HOGENOM" id="CLU_1218686_0_0_11"/>
<dbReference type="EMBL" id="CP002666">
    <property type="protein sequence ID" value="AEE45355.1"/>
    <property type="molecule type" value="Genomic_DNA"/>
</dbReference>
<dbReference type="InterPro" id="IPR048868">
    <property type="entry name" value="OGG-like_put"/>
</dbReference>